<evidence type="ECO:0000313" key="3">
    <source>
        <dbReference type="EMBL" id="KAL3116784.1"/>
    </source>
</evidence>
<evidence type="ECO:0008006" key="5">
    <source>
        <dbReference type="Google" id="ProtNLM"/>
    </source>
</evidence>
<dbReference type="Gene3D" id="1.10.1220.70">
    <property type="match status" value="1"/>
</dbReference>
<feature type="region of interest" description="Disordered" evidence="1">
    <location>
        <begin position="295"/>
        <end position="324"/>
    </location>
</feature>
<dbReference type="Proteomes" id="UP001620626">
    <property type="component" value="Unassembled WGS sequence"/>
</dbReference>
<feature type="transmembrane region" description="Helical" evidence="2">
    <location>
        <begin position="127"/>
        <end position="147"/>
    </location>
</feature>
<keyword evidence="4" id="KW-1185">Reference proteome</keyword>
<feature type="transmembrane region" description="Helical" evidence="2">
    <location>
        <begin position="96"/>
        <end position="115"/>
    </location>
</feature>
<reference evidence="3 4" key="1">
    <citation type="submission" date="2024-10" db="EMBL/GenBank/DDBJ databases">
        <authorList>
            <person name="Kim D."/>
        </authorList>
    </citation>
    <scope>NUCLEOTIDE SEQUENCE [LARGE SCALE GENOMIC DNA]</scope>
    <source>
        <strain evidence="3">BH-2024</strain>
    </source>
</reference>
<evidence type="ECO:0000313" key="4">
    <source>
        <dbReference type="Proteomes" id="UP001620626"/>
    </source>
</evidence>
<organism evidence="3 4">
    <name type="scientific">Heterodera trifolii</name>
    <dbReference type="NCBI Taxonomy" id="157864"/>
    <lineage>
        <taxon>Eukaryota</taxon>
        <taxon>Metazoa</taxon>
        <taxon>Ecdysozoa</taxon>
        <taxon>Nematoda</taxon>
        <taxon>Chromadorea</taxon>
        <taxon>Rhabditida</taxon>
        <taxon>Tylenchina</taxon>
        <taxon>Tylenchomorpha</taxon>
        <taxon>Tylenchoidea</taxon>
        <taxon>Heteroderidae</taxon>
        <taxon>Heteroderinae</taxon>
        <taxon>Heterodera</taxon>
    </lineage>
</organism>
<feature type="transmembrane region" description="Helical" evidence="2">
    <location>
        <begin position="221"/>
        <end position="239"/>
    </location>
</feature>
<feature type="transmembrane region" description="Helical" evidence="2">
    <location>
        <begin position="64"/>
        <end position="84"/>
    </location>
</feature>
<feature type="compositionally biased region" description="Basic and acidic residues" evidence="1">
    <location>
        <begin position="307"/>
        <end position="324"/>
    </location>
</feature>
<name>A0ABD2LR65_9BILA</name>
<evidence type="ECO:0000256" key="1">
    <source>
        <dbReference type="SAM" id="MobiDB-lite"/>
    </source>
</evidence>
<evidence type="ECO:0000256" key="2">
    <source>
        <dbReference type="SAM" id="Phobius"/>
    </source>
</evidence>
<keyword evidence="2" id="KW-1133">Transmembrane helix</keyword>
<dbReference type="EMBL" id="JBICBT010000347">
    <property type="protein sequence ID" value="KAL3116784.1"/>
    <property type="molecule type" value="Genomic_DNA"/>
</dbReference>
<gene>
    <name evidence="3" type="ORF">niasHT_004285</name>
</gene>
<feature type="transmembrane region" description="Helical" evidence="2">
    <location>
        <begin position="159"/>
        <end position="177"/>
    </location>
</feature>
<sequence>MGKVLKRVAREKKRRRLGQAEERARDTAAEKLKRKGLIKVKEKDNDGGEELKNAAGEKLGWKAYIFWVLYVIRFVVVAFFGHTIRRRGIFWSYESSSWQFLVIRFVVVAFFGHTSRRRGIFLSYESSSWHFLVIRVVVVAFFCHTSRRRCIFWSYDSSSWHFLVIRVVVVAFFSHTIRRRGIFWSYESSSWHFLVIRVVVVAFFCHTSRRRGIFWSYESSSWHFFVIRVVVVVAFFGCASRRRSIVKRFCVNQAEVVKQSSCSKNCKRRTFGHNFISLLPGGNAKTKALANDVARNGPGTHKRRAGGMREKSRQMNKHERTEGGTDAVHRFQSVHSLLDALFLFTPLIALCGNEQCFADYETVFSIFTLAGHLNSMLNPLMYSRFSRDFRKV</sequence>
<feature type="transmembrane region" description="Helical" evidence="2">
    <location>
        <begin position="189"/>
        <end position="209"/>
    </location>
</feature>
<protein>
    <recommendedName>
        <fullName evidence="5">G-protein coupled receptors family 1 profile domain-containing protein</fullName>
    </recommendedName>
</protein>
<accession>A0ABD2LR65</accession>
<dbReference type="AlphaFoldDB" id="A0ABD2LR65"/>
<proteinExistence type="predicted"/>
<keyword evidence="2" id="KW-0812">Transmembrane</keyword>
<comment type="caution">
    <text evidence="3">The sequence shown here is derived from an EMBL/GenBank/DDBJ whole genome shotgun (WGS) entry which is preliminary data.</text>
</comment>
<keyword evidence="2" id="KW-0472">Membrane</keyword>